<dbReference type="OrthoDB" id="405906at2759"/>
<feature type="transmembrane region" description="Helical" evidence="2">
    <location>
        <begin position="202"/>
        <end position="221"/>
    </location>
</feature>
<dbReference type="Proteomes" id="UP000226192">
    <property type="component" value="Unassembled WGS sequence"/>
</dbReference>
<dbReference type="PANTHER" id="PTHR37013">
    <property type="entry name" value="INTEGRAL MEMBRANE PROTEIN (AFU_ORTHOLOGUE AFUA_1G05950)-RELATED"/>
    <property type="match status" value="1"/>
</dbReference>
<dbReference type="EMBL" id="NJET01000081">
    <property type="protein sequence ID" value="PHH62122.1"/>
    <property type="molecule type" value="Genomic_DNA"/>
</dbReference>
<comment type="caution">
    <text evidence="4">The sequence shown here is derived from an EMBL/GenBank/DDBJ whole genome shotgun (WGS) entry which is preliminary data.</text>
</comment>
<feature type="transmembrane region" description="Helical" evidence="2">
    <location>
        <begin position="55"/>
        <end position="74"/>
    </location>
</feature>
<keyword evidence="2" id="KW-1133">Transmembrane helix</keyword>
<keyword evidence="2" id="KW-0812">Transmembrane</keyword>
<evidence type="ECO:0000256" key="2">
    <source>
        <dbReference type="SAM" id="Phobius"/>
    </source>
</evidence>
<dbReference type="STRING" id="1399860.A0A2C5Y4G3"/>
<feature type="transmembrane region" description="Helical" evidence="2">
    <location>
        <begin position="121"/>
        <end position="144"/>
    </location>
</feature>
<proteinExistence type="predicted"/>
<feature type="transmembrane region" description="Helical" evidence="2">
    <location>
        <begin position="22"/>
        <end position="43"/>
    </location>
</feature>
<reference evidence="4 5" key="1">
    <citation type="submission" date="2017-06" db="EMBL/GenBank/DDBJ databases">
        <title>Ant-infecting Ophiocordyceps genomes reveal a high diversity of potential behavioral manipulation genes and a possible major role for enterotoxins.</title>
        <authorList>
            <person name="De Bekker C."/>
            <person name="Evans H.C."/>
            <person name="Brachmann A."/>
            <person name="Hughes D.P."/>
        </authorList>
    </citation>
    <scope>NUCLEOTIDE SEQUENCE [LARGE SCALE GENOMIC DNA]</scope>
    <source>
        <strain evidence="4 5">Map64</strain>
    </source>
</reference>
<gene>
    <name evidence="4" type="ORF">CDD81_7553</name>
</gene>
<keyword evidence="2" id="KW-0472">Membrane</keyword>
<evidence type="ECO:0000256" key="1">
    <source>
        <dbReference type="SAM" id="MobiDB-lite"/>
    </source>
</evidence>
<dbReference type="AlphaFoldDB" id="A0A2C5Y4G3"/>
<evidence type="ECO:0000313" key="4">
    <source>
        <dbReference type="EMBL" id="PHH62122.1"/>
    </source>
</evidence>
<organism evidence="4 5">
    <name type="scientific">Ophiocordyceps australis</name>
    <dbReference type="NCBI Taxonomy" id="1399860"/>
    <lineage>
        <taxon>Eukaryota</taxon>
        <taxon>Fungi</taxon>
        <taxon>Dikarya</taxon>
        <taxon>Ascomycota</taxon>
        <taxon>Pezizomycotina</taxon>
        <taxon>Sordariomycetes</taxon>
        <taxon>Hypocreomycetidae</taxon>
        <taxon>Hypocreales</taxon>
        <taxon>Ophiocordycipitaceae</taxon>
        <taxon>Ophiocordyceps</taxon>
    </lineage>
</organism>
<evidence type="ECO:0000259" key="3">
    <source>
        <dbReference type="Pfam" id="PF24802"/>
    </source>
</evidence>
<feature type="transmembrane region" description="Helical" evidence="2">
    <location>
        <begin position="164"/>
        <end position="182"/>
    </location>
</feature>
<evidence type="ECO:0000313" key="5">
    <source>
        <dbReference type="Proteomes" id="UP000226192"/>
    </source>
</evidence>
<feature type="region of interest" description="Disordered" evidence="1">
    <location>
        <begin position="288"/>
        <end position="329"/>
    </location>
</feature>
<dbReference type="Pfam" id="PF24802">
    <property type="entry name" value="DUF7703"/>
    <property type="match status" value="1"/>
</dbReference>
<dbReference type="PANTHER" id="PTHR37013:SF3">
    <property type="entry name" value="INTEGRAL MEMBRANE PROTEIN (AFU_ORTHOLOGUE AFUA_1G05950)"/>
    <property type="match status" value="1"/>
</dbReference>
<sequence length="329" mass="36819">MAPSPGYTTAGRGSPAENHDNWTLTLLIVFLSIALYNVIELNFLILSTFKRYRGLYFWSFFISTWGVAFNAVGYMVRDVELHRPGYAHATIILIGWCAMVTGQSLVLYSRLHFVLHSTFQLRCILTMIIVNCIWLSIPVIVLVYGSSTDNPEPFRTPYSIFEKLQLTVFTVQELIISGLYIFETAKLIKFQRDVAGSATRRVMGHLMLVNVLVVLLDISVLCLEFTEHYNIQTAWKPLVYSLKLKVEFSVLNKLVEFSQQIRTGGSLGPQSADTAAEMAIERYRNSNPSTEVAAPPMHEIQRPRQASLKASSHGKSSSYSSSGGTLCSA</sequence>
<protein>
    <recommendedName>
        <fullName evidence="3">DUF7703 domain-containing protein</fullName>
    </recommendedName>
</protein>
<feature type="domain" description="DUF7703" evidence="3">
    <location>
        <begin position="26"/>
        <end position="259"/>
    </location>
</feature>
<feature type="transmembrane region" description="Helical" evidence="2">
    <location>
        <begin position="86"/>
        <end position="109"/>
    </location>
</feature>
<keyword evidence="5" id="KW-1185">Reference proteome</keyword>
<feature type="compositionally biased region" description="Low complexity" evidence="1">
    <location>
        <begin position="306"/>
        <end position="329"/>
    </location>
</feature>
<accession>A0A2C5Y4G3</accession>
<dbReference type="InterPro" id="IPR056120">
    <property type="entry name" value="DUF7703"/>
</dbReference>
<name>A0A2C5Y4G3_9HYPO</name>